<accession>A0A0D6DWK7</accession>
<dbReference type="InterPro" id="IPR003447">
    <property type="entry name" value="FEMABX"/>
</dbReference>
<dbReference type="PANTHER" id="PTHR36174">
    <property type="entry name" value="LIPID II:GLYCINE GLYCYLTRANSFERASE"/>
    <property type="match status" value="1"/>
</dbReference>
<dbReference type="PROSITE" id="PS51191">
    <property type="entry name" value="FEMABX"/>
    <property type="match status" value="1"/>
</dbReference>
<gene>
    <name evidence="8" type="ORF">LACPI_0939</name>
</gene>
<dbReference type="SUPFAM" id="SSF55729">
    <property type="entry name" value="Acyl-CoA N-acyltransferases (Nat)"/>
    <property type="match status" value="2"/>
</dbReference>
<dbReference type="InterPro" id="IPR050644">
    <property type="entry name" value="PG_Glycine_Bridge_Synth"/>
</dbReference>
<evidence type="ECO:0000256" key="3">
    <source>
        <dbReference type="ARBA" id="ARBA00022960"/>
    </source>
</evidence>
<dbReference type="GO" id="GO:0071555">
    <property type="term" value="P:cell wall organization"/>
    <property type="evidence" value="ECO:0007669"/>
    <property type="project" value="UniProtKB-KW"/>
</dbReference>
<proteinExistence type="inferred from homology"/>
<organism evidence="8 9">
    <name type="scientific">Pseudolactococcus piscium MKFS47</name>
    <dbReference type="NCBI Taxonomy" id="297352"/>
    <lineage>
        <taxon>Bacteria</taxon>
        <taxon>Bacillati</taxon>
        <taxon>Bacillota</taxon>
        <taxon>Bacilli</taxon>
        <taxon>Lactobacillales</taxon>
        <taxon>Streptococcaceae</taxon>
        <taxon>Pseudolactococcus</taxon>
    </lineage>
</organism>
<protein>
    <submittedName>
        <fullName evidence="8">FemAB family N-acetyltransferase</fullName>
    </submittedName>
</protein>
<keyword evidence="7" id="KW-0175">Coiled coil</keyword>
<dbReference type="GO" id="GO:0008360">
    <property type="term" value="P:regulation of cell shape"/>
    <property type="evidence" value="ECO:0007669"/>
    <property type="project" value="UniProtKB-KW"/>
</dbReference>
<dbReference type="InterPro" id="IPR016181">
    <property type="entry name" value="Acyl_CoA_acyltransferase"/>
</dbReference>
<dbReference type="AlphaFoldDB" id="A0A0D6DWK7"/>
<evidence type="ECO:0000256" key="6">
    <source>
        <dbReference type="ARBA" id="ARBA00023316"/>
    </source>
</evidence>
<comment type="similarity">
    <text evidence="1">Belongs to the FemABX family.</text>
</comment>
<dbReference type="PANTHER" id="PTHR36174:SF1">
    <property type="entry name" value="LIPID II:GLYCINE GLYCYLTRANSFERASE"/>
    <property type="match status" value="1"/>
</dbReference>
<keyword evidence="4" id="KW-0573">Peptidoglycan synthesis</keyword>
<dbReference type="GO" id="GO:0009252">
    <property type="term" value="P:peptidoglycan biosynthetic process"/>
    <property type="evidence" value="ECO:0007669"/>
    <property type="project" value="UniProtKB-KW"/>
</dbReference>
<evidence type="ECO:0000256" key="1">
    <source>
        <dbReference type="ARBA" id="ARBA00009943"/>
    </source>
</evidence>
<dbReference type="STRING" id="1364.LP2241_20503"/>
<keyword evidence="6" id="KW-0961">Cell wall biogenesis/degradation</keyword>
<evidence type="ECO:0000256" key="4">
    <source>
        <dbReference type="ARBA" id="ARBA00022984"/>
    </source>
</evidence>
<reference evidence="9" key="1">
    <citation type="submission" date="2015-01" db="EMBL/GenBank/DDBJ databases">
        <authorList>
            <person name="Andreevskaya M."/>
        </authorList>
    </citation>
    <scope>NUCLEOTIDE SEQUENCE [LARGE SCALE GENOMIC DNA]</scope>
    <source>
        <strain evidence="9">MKFS47</strain>
    </source>
</reference>
<evidence type="ECO:0000313" key="9">
    <source>
        <dbReference type="Proteomes" id="UP000033166"/>
    </source>
</evidence>
<dbReference type="Gene3D" id="1.20.58.90">
    <property type="match status" value="1"/>
</dbReference>
<dbReference type="GO" id="GO:0016755">
    <property type="term" value="F:aminoacyltransferase activity"/>
    <property type="evidence" value="ECO:0007669"/>
    <property type="project" value="InterPro"/>
</dbReference>
<keyword evidence="3" id="KW-0133">Cell shape</keyword>
<feature type="coiled-coil region" evidence="7">
    <location>
        <begin position="239"/>
        <end position="266"/>
    </location>
</feature>
<name>A0A0D6DWK7_9LACT</name>
<evidence type="ECO:0000256" key="7">
    <source>
        <dbReference type="SAM" id="Coils"/>
    </source>
</evidence>
<evidence type="ECO:0000313" key="8">
    <source>
        <dbReference type="EMBL" id="CEN28139.1"/>
    </source>
</evidence>
<dbReference type="KEGG" id="lpk:LACPI_0939"/>
<evidence type="ECO:0000256" key="5">
    <source>
        <dbReference type="ARBA" id="ARBA00023315"/>
    </source>
</evidence>
<dbReference type="EMBL" id="LN774769">
    <property type="protein sequence ID" value="CEN28139.1"/>
    <property type="molecule type" value="Genomic_DNA"/>
</dbReference>
<keyword evidence="2 8" id="KW-0808">Transferase</keyword>
<dbReference type="Proteomes" id="UP000033166">
    <property type="component" value="Chromosome I"/>
</dbReference>
<dbReference type="HOGENOM" id="CLU_048411_2_0_9"/>
<evidence type="ECO:0000256" key="2">
    <source>
        <dbReference type="ARBA" id="ARBA00022679"/>
    </source>
</evidence>
<sequence>MKFNTNVTAAAHDEFVKKSPLNHLLQSSTWAKVKDNWASQIVGVTNESGELIASALVLIKKLPFGFTMVYTPRGPVMDYQDSALVTFFLKALKKFAKQKRALFIKIDPGVLYRSAKFGQKEPSDVSTEAAAIVDVIKASGAEHVGFNYVMSETIQPRFQANEPLREDMDKLYPKHTKRIMKDAINRGVTGRRVGIDKLAAFSQVVSMTESRKGVALRNSDYFTQLMSLYGDDAYLHLAEVNLKDKYAELQAQLAQIEKDIAETPDNQKKRFNRLNDQKKSTEKYLKEFADYDTDKDEATVIAGILSIKFGNTMEMLYAGMNDEFKKFYPQYLLYPIAFEDAFSSGASWANMGGVEGDLADGLSKFKSNFNPDIQELIGEFNIPVNGLLYKLSNFAYKLRKKMK</sequence>
<dbReference type="Pfam" id="PF02388">
    <property type="entry name" value="FemAB"/>
    <property type="match status" value="1"/>
</dbReference>
<keyword evidence="5" id="KW-0012">Acyltransferase</keyword>
<dbReference type="Gene3D" id="3.40.630.30">
    <property type="match status" value="2"/>
</dbReference>